<dbReference type="OrthoDB" id="670520at2759"/>
<gene>
    <name evidence="1" type="ORF">EJB05_47301</name>
</gene>
<name>A0A5J9T7D0_9POAL</name>
<proteinExistence type="predicted"/>
<dbReference type="EMBL" id="RWGY01000045">
    <property type="protein sequence ID" value="TVU07253.1"/>
    <property type="molecule type" value="Genomic_DNA"/>
</dbReference>
<organism evidence="1 2">
    <name type="scientific">Eragrostis curvula</name>
    <name type="common">weeping love grass</name>
    <dbReference type="NCBI Taxonomy" id="38414"/>
    <lineage>
        <taxon>Eukaryota</taxon>
        <taxon>Viridiplantae</taxon>
        <taxon>Streptophyta</taxon>
        <taxon>Embryophyta</taxon>
        <taxon>Tracheophyta</taxon>
        <taxon>Spermatophyta</taxon>
        <taxon>Magnoliopsida</taxon>
        <taxon>Liliopsida</taxon>
        <taxon>Poales</taxon>
        <taxon>Poaceae</taxon>
        <taxon>PACMAD clade</taxon>
        <taxon>Chloridoideae</taxon>
        <taxon>Eragrostideae</taxon>
        <taxon>Eragrostidinae</taxon>
        <taxon>Eragrostis</taxon>
    </lineage>
</organism>
<accession>A0A5J9T7D0</accession>
<comment type="caution">
    <text evidence="1">The sequence shown here is derived from an EMBL/GenBank/DDBJ whole genome shotgun (WGS) entry which is preliminary data.</text>
</comment>
<keyword evidence="2" id="KW-1185">Reference proteome</keyword>
<evidence type="ECO:0000313" key="2">
    <source>
        <dbReference type="Proteomes" id="UP000324897"/>
    </source>
</evidence>
<protein>
    <submittedName>
        <fullName evidence="1">Uncharacterized protein</fullName>
    </submittedName>
</protein>
<reference evidence="1 2" key="1">
    <citation type="journal article" date="2019" name="Sci. Rep.">
        <title>A high-quality genome of Eragrostis curvula grass provides insights into Poaceae evolution and supports new strategies to enhance forage quality.</title>
        <authorList>
            <person name="Carballo J."/>
            <person name="Santos B.A.C.M."/>
            <person name="Zappacosta D."/>
            <person name="Garbus I."/>
            <person name="Selva J.P."/>
            <person name="Gallo C.A."/>
            <person name="Diaz A."/>
            <person name="Albertini E."/>
            <person name="Caccamo M."/>
            <person name="Echenique V."/>
        </authorList>
    </citation>
    <scope>NUCLEOTIDE SEQUENCE [LARGE SCALE GENOMIC DNA]</scope>
    <source>
        <strain evidence="2">cv. Victoria</strain>
        <tissue evidence="1">Leaf</tissue>
    </source>
</reference>
<dbReference type="Proteomes" id="UP000324897">
    <property type="component" value="Unassembled WGS sequence"/>
</dbReference>
<evidence type="ECO:0000313" key="1">
    <source>
        <dbReference type="EMBL" id="TVU07253.1"/>
    </source>
</evidence>
<dbReference type="Gramene" id="TVU07253">
    <property type="protein sequence ID" value="TVU07253"/>
    <property type="gene ID" value="EJB05_47301"/>
</dbReference>
<dbReference type="AlphaFoldDB" id="A0A5J9T7D0"/>
<sequence length="141" mass="15604">MCVLESAMMSTVACLLRCFPNVETLHIMSGINEETTGKLNLKLWQEAGPIESIRSRIKTMTFREFRGDPNCSGSQGCVIVAANGSFTSIPEVIRKVRTLTPENWAITVQCMSFRVQALRGVILCFQAGFEFSISDPFSNST</sequence>